<dbReference type="OrthoDB" id="7774500at2759"/>
<evidence type="ECO:0000256" key="6">
    <source>
        <dbReference type="ARBA" id="ARBA00024195"/>
    </source>
</evidence>
<sequence>MQLFLCSVCGEMNVDQAGRIVNGFGTYAHKYPWMAAMFRDNDEFTCGGSLISTRNILTAAHCLFYIKRPLETYWLLGMHKVKRREGVRYETISYEYHPKFKNSSFGDDYDIAIATVDKLILFSDHIKPICITLASHEFTWQMAIVAGWGRLNEGRSSEIANALMETRVEVKSYEKCKELTKSMVKFNKDSMICAHSHKTDACQGDSGGPLFIETHPNRYEVFGVVSFGEGCARPFPGVYSRLTTKLTIDWIYDTIGKSKGKVCKDIIKKS</sequence>
<comment type="similarity">
    <text evidence="6">Belongs to the peptidase S1 family. CLIP subfamily.</text>
</comment>
<dbReference type="InterPro" id="IPR043504">
    <property type="entry name" value="Peptidase_S1_PA_chymotrypsin"/>
</dbReference>
<dbReference type="Gene3D" id="2.40.10.10">
    <property type="entry name" value="Trypsin-like serine proteases"/>
    <property type="match status" value="1"/>
</dbReference>
<dbReference type="InterPro" id="IPR033116">
    <property type="entry name" value="TRYPSIN_SER"/>
</dbReference>
<dbReference type="InterPro" id="IPR018114">
    <property type="entry name" value="TRYPSIN_HIS"/>
</dbReference>
<dbReference type="InterPro" id="IPR001314">
    <property type="entry name" value="Peptidase_S1A"/>
</dbReference>
<dbReference type="PROSITE" id="PS50240">
    <property type="entry name" value="TRYPSIN_DOM"/>
    <property type="match status" value="1"/>
</dbReference>
<comment type="subcellular location">
    <subcellularLocation>
        <location evidence="1">Secreted</location>
        <location evidence="1">Extracellular space</location>
    </subcellularLocation>
</comment>
<evidence type="ECO:0000256" key="7">
    <source>
        <dbReference type="RuleBase" id="RU363034"/>
    </source>
</evidence>
<evidence type="ECO:0000256" key="3">
    <source>
        <dbReference type="ARBA" id="ARBA00022801"/>
    </source>
</evidence>
<keyword evidence="10" id="KW-1185">Reference proteome</keyword>
<organism evidence="9 10">
    <name type="scientific">Clunio marinus</name>
    <dbReference type="NCBI Taxonomy" id="568069"/>
    <lineage>
        <taxon>Eukaryota</taxon>
        <taxon>Metazoa</taxon>
        <taxon>Ecdysozoa</taxon>
        <taxon>Arthropoda</taxon>
        <taxon>Hexapoda</taxon>
        <taxon>Insecta</taxon>
        <taxon>Pterygota</taxon>
        <taxon>Neoptera</taxon>
        <taxon>Endopterygota</taxon>
        <taxon>Diptera</taxon>
        <taxon>Nematocera</taxon>
        <taxon>Chironomoidea</taxon>
        <taxon>Chironomidae</taxon>
        <taxon>Clunio</taxon>
    </lineage>
</organism>
<evidence type="ECO:0000256" key="5">
    <source>
        <dbReference type="ARBA" id="ARBA00023157"/>
    </source>
</evidence>
<evidence type="ECO:0000313" key="9">
    <source>
        <dbReference type="EMBL" id="CRL05271.1"/>
    </source>
</evidence>
<dbReference type="SMART" id="SM00020">
    <property type="entry name" value="Tryp_SPc"/>
    <property type="match status" value="1"/>
</dbReference>
<dbReference type="GO" id="GO:0006508">
    <property type="term" value="P:proteolysis"/>
    <property type="evidence" value="ECO:0007669"/>
    <property type="project" value="UniProtKB-KW"/>
</dbReference>
<reference evidence="9 10" key="1">
    <citation type="submission" date="2015-04" db="EMBL/GenBank/DDBJ databases">
        <authorList>
            <person name="Syromyatnikov M.Y."/>
            <person name="Popov V.N."/>
        </authorList>
    </citation>
    <scope>NUCLEOTIDE SEQUENCE [LARGE SCALE GENOMIC DNA]</scope>
</reference>
<dbReference type="InterPro" id="IPR001254">
    <property type="entry name" value="Trypsin_dom"/>
</dbReference>
<dbReference type="Proteomes" id="UP000183832">
    <property type="component" value="Unassembled WGS sequence"/>
</dbReference>
<gene>
    <name evidence="9" type="primary">similar to Venom protease</name>
    <name evidence="9" type="ORF">CLUMA_CG018149</name>
</gene>
<evidence type="ECO:0000256" key="1">
    <source>
        <dbReference type="ARBA" id="ARBA00004239"/>
    </source>
</evidence>
<dbReference type="FunFam" id="2.40.10.10:FF:000036">
    <property type="entry name" value="Trypsin beta"/>
    <property type="match status" value="1"/>
</dbReference>
<dbReference type="PANTHER" id="PTHR24252">
    <property type="entry name" value="ACROSIN-RELATED"/>
    <property type="match status" value="1"/>
</dbReference>
<dbReference type="InterPro" id="IPR009003">
    <property type="entry name" value="Peptidase_S1_PA"/>
</dbReference>
<feature type="domain" description="Peptidase S1" evidence="8">
    <location>
        <begin position="20"/>
        <end position="256"/>
    </location>
</feature>
<keyword evidence="5" id="KW-1015">Disulfide bond</keyword>
<dbReference type="CDD" id="cd00190">
    <property type="entry name" value="Tryp_SPc"/>
    <property type="match status" value="1"/>
</dbReference>
<keyword evidence="2 7" id="KW-0645">Protease</keyword>
<evidence type="ECO:0000313" key="10">
    <source>
        <dbReference type="Proteomes" id="UP000183832"/>
    </source>
</evidence>
<dbReference type="GO" id="GO:0004252">
    <property type="term" value="F:serine-type endopeptidase activity"/>
    <property type="evidence" value="ECO:0007669"/>
    <property type="project" value="InterPro"/>
</dbReference>
<dbReference type="EMBL" id="CVRI01000064">
    <property type="protein sequence ID" value="CRL05271.1"/>
    <property type="molecule type" value="Genomic_DNA"/>
</dbReference>
<dbReference type="SUPFAM" id="SSF50494">
    <property type="entry name" value="Trypsin-like serine proteases"/>
    <property type="match status" value="1"/>
</dbReference>
<dbReference type="PROSITE" id="PS00135">
    <property type="entry name" value="TRYPSIN_SER"/>
    <property type="match status" value="1"/>
</dbReference>
<dbReference type="AlphaFoldDB" id="A0A1J1IYP4"/>
<dbReference type="STRING" id="568069.A0A1J1IYP4"/>
<dbReference type="GO" id="GO:0005576">
    <property type="term" value="C:extracellular region"/>
    <property type="evidence" value="ECO:0007669"/>
    <property type="project" value="UniProtKB-SubCell"/>
</dbReference>
<dbReference type="PRINTS" id="PR00722">
    <property type="entry name" value="CHYMOTRYPSIN"/>
</dbReference>
<evidence type="ECO:0000256" key="2">
    <source>
        <dbReference type="ARBA" id="ARBA00022670"/>
    </source>
</evidence>
<accession>A0A1J1IYP4</accession>
<keyword evidence="4 7" id="KW-0720">Serine protease</keyword>
<evidence type="ECO:0000259" key="8">
    <source>
        <dbReference type="PROSITE" id="PS50240"/>
    </source>
</evidence>
<proteinExistence type="inferred from homology"/>
<protein>
    <submittedName>
        <fullName evidence="9">CLUMA_CG018149, isoform A</fullName>
    </submittedName>
</protein>
<keyword evidence="3 7" id="KW-0378">Hydrolase</keyword>
<dbReference type="PROSITE" id="PS00134">
    <property type="entry name" value="TRYPSIN_HIS"/>
    <property type="match status" value="1"/>
</dbReference>
<dbReference type="Pfam" id="PF00089">
    <property type="entry name" value="Trypsin"/>
    <property type="match status" value="1"/>
</dbReference>
<name>A0A1J1IYP4_9DIPT</name>
<evidence type="ECO:0000256" key="4">
    <source>
        <dbReference type="ARBA" id="ARBA00022825"/>
    </source>
</evidence>
<dbReference type="FunFam" id="2.40.10.10:FF:000068">
    <property type="entry name" value="transmembrane protease serine 2"/>
    <property type="match status" value="1"/>
</dbReference>
<dbReference type="PANTHER" id="PTHR24252:SF17">
    <property type="entry name" value="SUPPRESSOR OF TUMORIGENICITY 14 PROTEIN HOMOLOG-RELATED"/>
    <property type="match status" value="1"/>
</dbReference>